<dbReference type="EMBL" id="RSFW01000006">
    <property type="protein sequence ID" value="RSD28858.1"/>
    <property type="molecule type" value="Genomic_DNA"/>
</dbReference>
<gene>
    <name evidence="2" type="ORF">EJA10_04630</name>
</gene>
<dbReference type="OrthoDB" id="9815841at2"/>
<protein>
    <submittedName>
        <fullName evidence="2">YhgE/Pip domain-containing protein</fullName>
    </submittedName>
</protein>
<feature type="chain" id="PRO_5018635302" evidence="1">
    <location>
        <begin position="30"/>
        <end position="600"/>
    </location>
</feature>
<keyword evidence="1" id="KW-0732">Signal</keyword>
<dbReference type="NCBIfam" id="TIGR03057">
    <property type="entry name" value="xxxLxxG_by_4"/>
    <property type="match status" value="3"/>
</dbReference>
<organism evidence="2 3">
    <name type="scientific">Mesobacillus subterraneus</name>
    <dbReference type="NCBI Taxonomy" id="285983"/>
    <lineage>
        <taxon>Bacteria</taxon>
        <taxon>Bacillati</taxon>
        <taxon>Bacillota</taxon>
        <taxon>Bacilli</taxon>
        <taxon>Bacillales</taxon>
        <taxon>Bacillaceae</taxon>
        <taxon>Mesobacillus</taxon>
    </lineage>
</organism>
<evidence type="ECO:0000313" key="3">
    <source>
        <dbReference type="Proteomes" id="UP000279911"/>
    </source>
</evidence>
<evidence type="ECO:0000313" key="2">
    <source>
        <dbReference type="EMBL" id="RSD28858.1"/>
    </source>
</evidence>
<dbReference type="RefSeq" id="WP_125478820.1">
    <property type="nucleotide sequence ID" value="NZ_RSFW01000006.1"/>
</dbReference>
<evidence type="ECO:0000256" key="1">
    <source>
        <dbReference type="SAM" id="SignalP"/>
    </source>
</evidence>
<name>A0A3R9F4I9_9BACI</name>
<reference evidence="3" key="1">
    <citation type="submission" date="2018-12" db="EMBL/GenBank/DDBJ databases">
        <title>Bacillus chawlae sp. nov., Bacillus glennii sp. nov., and Bacillus saganii sp. nov. Isolated from the Vehicle Assembly Building at Kennedy Space Center where the Viking Spacecraft were Assembled.</title>
        <authorList>
            <person name="Seuylemezian A."/>
            <person name="Vaishampayan P."/>
        </authorList>
    </citation>
    <scope>NUCLEOTIDE SEQUENCE [LARGE SCALE GENOMIC DNA]</scope>
    <source>
        <strain evidence="3">DSM 13966</strain>
    </source>
</reference>
<comment type="caution">
    <text evidence="2">The sequence shown here is derived from an EMBL/GenBank/DDBJ whole genome shotgun (WGS) entry which is preliminary data.</text>
</comment>
<accession>A0A3R9F4I9</accession>
<dbReference type="Gene3D" id="1.10.287.950">
    <property type="entry name" value="Methyl-accepting chemotaxis protein"/>
    <property type="match status" value="1"/>
</dbReference>
<dbReference type="AlphaFoldDB" id="A0A3R9F4I9"/>
<feature type="signal peptide" evidence="1">
    <location>
        <begin position="1"/>
        <end position="29"/>
    </location>
</feature>
<sequence length="600" mass="64928">MMMRTKPLLYVTLAFMSFLPSFLSYTVEAETVKKEGKLTSKDEVVYATLKANGDLDSIYVVNTLDVEQAGEILDYGEYSNLKNLTDLAEISQEDQTVRLEAPEGKFYYQGNLEDSELPWNLSISYSLNGRKIQPAELAGQKGHLEISIETGANKNVDPAFYENYLLQISLMLSNSYQNIEASGGMVANAGKNKQVTFTVMPAQEERLSVEADVEDFEFNGIDIAAVPSTLPIDTSEMENMTEDMSTLSDAIGELHSGVTELRNGVSRLNNGAAALSDGSGKYKNGIGQMNGAGSDLVGASRSIGDALKKISTSLSGGADQTDMSSLSELPKGLTQIAAGLEETSNGLATLRKNYSQAYGALDGAIKEIPAAQLTETDIAGLYNSNADQRVVKSLVESYTAAQKVKGTYDQVKQAFAAVDPALKQSEDALRNMSAALTSIANEVSGSLENIDAGGIAELQKGMAALSSNYGEFHSGLVKYTDGVSQLSSSYTQLHSGIAELSGGTNKLATGVNELHNGTNELHQETKDLPEQMQNEINEMIQEYDKSDFEPVSFVSSKNEKVKTVQFVIKTESIQLEEQKTKKAVPVKEKGFWDLLMDLFK</sequence>
<proteinExistence type="predicted"/>
<dbReference type="InterPro" id="IPR023908">
    <property type="entry name" value="xxxLxxG_rpt"/>
</dbReference>
<dbReference type="Proteomes" id="UP000279911">
    <property type="component" value="Unassembled WGS sequence"/>
</dbReference>